<evidence type="ECO:0000256" key="1">
    <source>
        <dbReference type="ARBA" id="ARBA00023012"/>
    </source>
</evidence>
<dbReference type="EMBL" id="CP000302">
    <property type="protein sequence ID" value="ABE54495.1"/>
    <property type="molecule type" value="Genomic_DNA"/>
</dbReference>
<keyword evidence="1" id="KW-0902">Two-component regulatory system</keyword>
<feature type="modified residue" description="4-aspartylphosphate" evidence="2">
    <location>
        <position position="55"/>
    </location>
</feature>
<dbReference type="Pfam" id="PF00072">
    <property type="entry name" value="Response_reg"/>
    <property type="match status" value="1"/>
</dbReference>
<dbReference type="AlphaFoldDB" id="Q12PY1"/>
<feature type="domain" description="HTH LytTR-type" evidence="4">
    <location>
        <begin position="133"/>
        <end position="240"/>
    </location>
</feature>
<dbReference type="HOGENOM" id="CLU_000445_14_1_6"/>
<dbReference type="InterPro" id="IPR001789">
    <property type="entry name" value="Sig_transdc_resp-reg_receiver"/>
</dbReference>
<dbReference type="Gene3D" id="3.40.50.2300">
    <property type="match status" value="1"/>
</dbReference>
<sequence>MRIAIIEDEPLAAEKLAGYIQRQWPEAKIIATLSSVDAVIEFFNQPQNLDLLFSDIELSDGQVFSALEQIDVPCPVIFTTSYNDYWMNAFQNQGIEYLLKPFSFKRFSQAVANYQALFEQRSKIETTSFKQRFIIKQQGASEMLNVAEIHCFRAANGTILAGDKQGQYHILSDNNLSQLEAQLDPKVFFRINRADIININSLIKFETYTKETLALYIKGYSEALVTSKTRTANFRKWLEA</sequence>
<reference evidence="5 6" key="1">
    <citation type="submission" date="2006-03" db="EMBL/GenBank/DDBJ databases">
        <title>Complete sequence of Shewanella denitrificans OS217.</title>
        <authorList>
            <consortium name="US DOE Joint Genome Institute"/>
            <person name="Copeland A."/>
            <person name="Lucas S."/>
            <person name="Lapidus A."/>
            <person name="Barry K."/>
            <person name="Detter J.C."/>
            <person name="Glavina del Rio T."/>
            <person name="Hammon N."/>
            <person name="Israni S."/>
            <person name="Dalin E."/>
            <person name="Tice H."/>
            <person name="Pitluck S."/>
            <person name="Brettin T."/>
            <person name="Bruce D."/>
            <person name="Han C."/>
            <person name="Tapia R."/>
            <person name="Gilna P."/>
            <person name="Kiss H."/>
            <person name="Schmutz J."/>
            <person name="Larimer F."/>
            <person name="Land M."/>
            <person name="Hauser L."/>
            <person name="Kyrpides N."/>
            <person name="Lykidis A."/>
            <person name="Richardson P."/>
        </authorList>
    </citation>
    <scope>NUCLEOTIDE SEQUENCE [LARGE SCALE GENOMIC DNA]</scope>
    <source>
        <strain evidence="6">OS217 / ATCC BAA-1090 / DSM 15013</strain>
    </source>
</reference>
<evidence type="ECO:0000256" key="2">
    <source>
        <dbReference type="PROSITE-ProRule" id="PRU00169"/>
    </source>
</evidence>
<dbReference type="RefSeq" id="WP_011495654.1">
    <property type="nucleotide sequence ID" value="NC_007954.1"/>
</dbReference>
<dbReference type="PANTHER" id="PTHR37299:SF1">
    <property type="entry name" value="STAGE 0 SPORULATION PROTEIN A HOMOLOG"/>
    <property type="match status" value="1"/>
</dbReference>
<dbReference type="PANTHER" id="PTHR37299">
    <property type="entry name" value="TRANSCRIPTIONAL REGULATOR-RELATED"/>
    <property type="match status" value="1"/>
</dbReference>
<protein>
    <submittedName>
        <fullName evidence="5">LytTr DNA-binding region</fullName>
    </submittedName>
</protein>
<dbReference type="SUPFAM" id="SSF52172">
    <property type="entry name" value="CheY-like"/>
    <property type="match status" value="1"/>
</dbReference>
<dbReference type="SMART" id="SM00850">
    <property type="entry name" value="LytTR"/>
    <property type="match status" value="1"/>
</dbReference>
<proteinExistence type="predicted"/>
<dbReference type="Gene3D" id="2.40.50.1020">
    <property type="entry name" value="LytTr DNA-binding domain"/>
    <property type="match status" value="1"/>
</dbReference>
<dbReference type="STRING" id="318161.Sden_1209"/>
<gene>
    <name evidence="5" type="ordered locus">Sden_1209</name>
</gene>
<evidence type="ECO:0000259" key="3">
    <source>
        <dbReference type="PROSITE" id="PS50110"/>
    </source>
</evidence>
<name>Q12PY1_SHEDO</name>
<dbReference type="InterPro" id="IPR011006">
    <property type="entry name" value="CheY-like_superfamily"/>
</dbReference>
<dbReference type="GO" id="GO:0000156">
    <property type="term" value="F:phosphorelay response regulator activity"/>
    <property type="evidence" value="ECO:0007669"/>
    <property type="project" value="InterPro"/>
</dbReference>
<dbReference type="InterPro" id="IPR007492">
    <property type="entry name" value="LytTR_DNA-bd_dom"/>
</dbReference>
<dbReference type="Pfam" id="PF04397">
    <property type="entry name" value="LytTR"/>
    <property type="match status" value="1"/>
</dbReference>
<feature type="domain" description="Response regulatory" evidence="3">
    <location>
        <begin position="2"/>
        <end position="115"/>
    </location>
</feature>
<dbReference type="OrthoDB" id="9781059at2"/>
<dbReference type="PROSITE" id="PS50110">
    <property type="entry name" value="RESPONSE_REGULATORY"/>
    <property type="match status" value="1"/>
</dbReference>
<evidence type="ECO:0000313" key="6">
    <source>
        <dbReference type="Proteomes" id="UP000001982"/>
    </source>
</evidence>
<dbReference type="GO" id="GO:0003677">
    <property type="term" value="F:DNA binding"/>
    <property type="evidence" value="ECO:0007669"/>
    <property type="project" value="UniProtKB-KW"/>
</dbReference>
<organism evidence="5 6">
    <name type="scientific">Shewanella denitrificans (strain OS217 / ATCC BAA-1090 / DSM 15013)</name>
    <dbReference type="NCBI Taxonomy" id="318161"/>
    <lineage>
        <taxon>Bacteria</taxon>
        <taxon>Pseudomonadati</taxon>
        <taxon>Pseudomonadota</taxon>
        <taxon>Gammaproteobacteria</taxon>
        <taxon>Alteromonadales</taxon>
        <taxon>Shewanellaceae</taxon>
        <taxon>Shewanella</taxon>
    </lineage>
</organism>
<dbReference type="InterPro" id="IPR046947">
    <property type="entry name" value="LytR-like"/>
</dbReference>
<dbReference type="PROSITE" id="PS50930">
    <property type="entry name" value="HTH_LYTTR"/>
    <property type="match status" value="1"/>
</dbReference>
<keyword evidence="2" id="KW-0597">Phosphoprotein</keyword>
<dbReference type="SMART" id="SM00448">
    <property type="entry name" value="REC"/>
    <property type="match status" value="1"/>
</dbReference>
<evidence type="ECO:0000259" key="4">
    <source>
        <dbReference type="PROSITE" id="PS50930"/>
    </source>
</evidence>
<dbReference type="eggNOG" id="COG3279">
    <property type="taxonomic scope" value="Bacteria"/>
</dbReference>
<accession>Q12PY1</accession>
<dbReference type="KEGG" id="sdn:Sden_1209"/>
<keyword evidence="6" id="KW-1185">Reference proteome</keyword>
<dbReference type="Proteomes" id="UP000001982">
    <property type="component" value="Chromosome"/>
</dbReference>
<evidence type="ECO:0000313" key="5">
    <source>
        <dbReference type="EMBL" id="ABE54495.1"/>
    </source>
</evidence>
<keyword evidence="5" id="KW-0238">DNA-binding</keyword>